<dbReference type="Proteomes" id="UP000604273">
    <property type="component" value="Unassembled WGS sequence"/>
</dbReference>
<feature type="non-terminal residue" evidence="1">
    <location>
        <position position="180"/>
    </location>
</feature>
<keyword evidence="2" id="KW-1185">Reference proteome</keyword>
<name>A0A8H4WSZ2_9HYPO</name>
<evidence type="ECO:0000313" key="2">
    <source>
        <dbReference type="Proteomes" id="UP000604273"/>
    </source>
</evidence>
<dbReference type="AlphaFoldDB" id="A0A8H4WSZ2"/>
<reference evidence="1" key="1">
    <citation type="journal article" date="2020" name="BMC Genomics">
        <title>Correction to: Identification and distribution of gene clusters required for synthesis of sphingolipid metabolism inhibitors in diverse species of the filamentous fungus Fusarium.</title>
        <authorList>
            <person name="Kim H.S."/>
            <person name="Lohmar J.M."/>
            <person name="Busman M."/>
            <person name="Brown D.W."/>
            <person name="Naumann T.A."/>
            <person name="Divon H.H."/>
            <person name="Lysoe E."/>
            <person name="Uhlig S."/>
            <person name="Proctor R.H."/>
        </authorList>
    </citation>
    <scope>NUCLEOTIDE SEQUENCE</scope>
    <source>
        <strain evidence="1">NRRL 45417</strain>
    </source>
</reference>
<protein>
    <submittedName>
        <fullName evidence="1">Uncharacterized protein</fullName>
    </submittedName>
</protein>
<reference evidence="1" key="2">
    <citation type="submission" date="2020-05" db="EMBL/GenBank/DDBJ databases">
        <authorList>
            <person name="Kim H.-S."/>
            <person name="Proctor R.H."/>
            <person name="Brown D.W."/>
        </authorList>
    </citation>
    <scope>NUCLEOTIDE SEQUENCE</scope>
    <source>
        <strain evidence="1">NRRL 45417</strain>
    </source>
</reference>
<sequence length="180" mass="19532">MDDKSSSEIEIRATHLEFQVQARVPVLSVTIGATSRSEIQGSAPLYACPMQKSAPIKDSHLTVILQHRGRKDDPVKLILQPVAKQKVAPALWGEYKPGTDPASVASESMPEHALALDFQVEPAGPSGENLPTIDIVGFSSTNLKEGTIPTVKEVKEDIFKLEGVQSEERGYAHMQCVANM</sequence>
<gene>
    <name evidence="1" type="ORF">FGADI_9357</name>
</gene>
<organism evidence="1 2">
    <name type="scientific">Fusarium gaditjirri</name>
    <dbReference type="NCBI Taxonomy" id="282569"/>
    <lineage>
        <taxon>Eukaryota</taxon>
        <taxon>Fungi</taxon>
        <taxon>Dikarya</taxon>
        <taxon>Ascomycota</taxon>
        <taxon>Pezizomycotina</taxon>
        <taxon>Sordariomycetes</taxon>
        <taxon>Hypocreomycetidae</taxon>
        <taxon>Hypocreales</taxon>
        <taxon>Nectriaceae</taxon>
        <taxon>Fusarium</taxon>
        <taxon>Fusarium nisikadoi species complex</taxon>
    </lineage>
</organism>
<comment type="caution">
    <text evidence="1">The sequence shown here is derived from an EMBL/GenBank/DDBJ whole genome shotgun (WGS) entry which is preliminary data.</text>
</comment>
<accession>A0A8H4WSZ2</accession>
<dbReference type="EMBL" id="JABFAI010000251">
    <property type="protein sequence ID" value="KAF4948800.1"/>
    <property type="molecule type" value="Genomic_DNA"/>
</dbReference>
<proteinExistence type="predicted"/>
<evidence type="ECO:0000313" key="1">
    <source>
        <dbReference type="EMBL" id="KAF4948800.1"/>
    </source>
</evidence>
<dbReference type="OrthoDB" id="5352492at2759"/>